<feature type="chain" id="PRO_5016451916" description="DUF3575 domain-containing protein" evidence="1">
    <location>
        <begin position="20"/>
        <end position="285"/>
    </location>
</feature>
<keyword evidence="1" id="KW-0732">Signal</keyword>
<reference evidence="2" key="1">
    <citation type="submission" date="2018-04" db="EMBL/GenBank/DDBJ databases">
        <title>Draft Genome Sequences of Chryseobacterium lactis NCTC11390T isolated from milk, Chryseobacterium oncorhynchi 701B-08T from rainbow trout, and Chryseobacterium viscerum 687B-08T from diseased fish.</title>
        <authorList>
            <person name="Jeong J.-J."/>
            <person name="Lee Y.J."/>
            <person name="Pathiraja D."/>
            <person name="Park B."/>
            <person name="Choi I.-G."/>
            <person name="Kim K.D."/>
        </authorList>
    </citation>
    <scope>NUCLEOTIDE SEQUENCE [LARGE SCALE GENOMIC DNA]</scope>
    <source>
        <strain evidence="2">701B-08</strain>
    </source>
</reference>
<protein>
    <recommendedName>
        <fullName evidence="4">DUF3575 domain-containing protein</fullName>
    </recommendedName>
</protein>
<sequence length="285" mass="31436">MKTKILLLFLLGWAGVALGQETNIKSGGNYYFNYIPQSALSNIENSSTAFQSHKDEIISILDGTSFNIHVTKIENGKIYFVFGEFKGETGALEPIINQLNFDEESLHPKGIFPNVPSNSYNTKRTVYSLPLDTFEKNAKPLYDRVEYRAGAYTVPFKLRLSSFSFDSNINIGANIGAKIRWNRKTENGFALEPILGFGLASIKLDESNSNTTEATNISAFTMIGGVLVHLTNNINCGLTLGFDKISGKDQDNYHWKYNGKGWIGIGINISFGAAANNTGMTKSNQ</sequence>
<evidence type="ECO:0000256" key="1">
    <source>
        <dbReference type="SAM" id="SignalP"/>
    </source>
</evidence>
<comment type="caution">
    <text evidence="2">The sequence shown here is derived from an EMBL/GenBank/DDBJ whole genome shotgun (WGS) entry which is preliminary data.</text>
</comment>
<dbReference type="Proteomes" id="UP000236182">
    <property type="component" value="Unassembled WGS sequence"/>
</dbReference>
<feature type="signal peptide" evidence="1">
    <location>
        <begin position="1"/>
        <end position="19"/>
    </location>
</feature>
<evidence type="ECO:0000313" key="2">
    <source>
        <dbReference type="EMBL" id="PWN63233.1"/>
    </source>
</evidence>
<dbReference type="OrthoDB" id="1158431at2"/>
<name>A0A316WSC4_9FLAO</name>
<evidence type="ECO:0000313" key="3">
    <source>
        <dbReference type="Proteomes" id="UP000236182"/>
    </source>
</evidence>
<gene>
    <name evidence="2" type="ORF">C1638_014250</name>
</gene>
<organism evidence="2 3">
    <name type="scientific">Chryseobacterium oncorhynchi</name>
    <dbReference type="NCBI Taxonomy" id="741074"/>
    <lineage>
        <taxon>Bacteria</taxon>
        <taxon>Pseudomonadati</taxon>
        <taxon>Bacteroidota</taxon>
        <taxon>Flavobacteriia</taxon>
        <taxon>Flavobacteriales</taxon>
        <taxon>Weeksellaceae</taxon>
        <taxon>Chryseobacterium group</taxon>
        <taxon>Chryseobacterium</taxon>
    </lineage>
</organism>
<dbReference type="EMBL" id="PPEI02000004">
    <property type="protein sequence ID" value="PWN63233.1"/>
    <property type="molecule type" value="Genomic_DNA"/>
</dbReference>
<evidence type="ECO:0008006" key="4">
    <source>
        <dbReference type="Google" id="ProtNLM"/>
    </source>
</evidence>
<dbReference type="AlphaFoldDB" id="A0A316WSC4"/>
<accession>A0A316WSC4</accession>
<proteinExistence type="predicted"/>
<keyword evidence="3" id="KW-1185">Reference proteome</keyword>
<dbReference type="RefSeq" id="WP_109622029.1">
    <property type="nucleotide sequence ID" value="NZ_PPEI02000004.1"/>
</dbReference>